<keyword evidence="13" id="KW-1278">Translocase</keyword>
<feature type="transmembrane region" description="Helical" evidence="21">
    <location>
        <begin position="425"/>
        <end position="446"/>
    </location>
</feature>
<dbReference type="InterPro" id="IPR001757">
    <property type="entry name" value="P_typ_ATPase"/>
</dbReference>
<dbReference type="SUPFAM" id="SSF81665">
    <property type="entry name" value="Calcium ATPase, transmembrane domain M"/>
    <property type="match status" value="1"/>
</dbReference>
<dbReference type="PROSITE" id="PS00154">
    <property type="entry name" value="ATPASE_E1_E2"/>
    <property type="match status" value="1"/>
</dbReference>
<feature type="transmembrane region" description="Helical" evidence="21">
    <location>
        <begin position="796"/>
        <end position="815"/>
    </location>
</feature>
<dbReference type="CDD" id="cd00371">
    <property type="entry name" value="HMA"/>
    <property type="match status" value="2"/>
</dbReference>
<dbReference type="SFLD" id="SFLDS00003">
    <property type="entry name" value="Haloacid_Dehalogenase"/>
    <property type="match status" value="1"/>
</dbReference>
<dbReference type="NCBIfam" id="TIGR01525">
    <property type="entry name" value="ATPase-IB_hvy"/>
    <property type="match status" value="1"/>
</dbReference>
<dbReference type="SFLD" id="SFLDG00002">
    <property type="entry name" value="C1.7:_P-type_atpase_like"/>
    <property type="match status" value="1"/>
</dbReference>
<feature type="domain" description="HMA" evidence="22">
    <location>
        <begin position="76"/>
        <end position="142"/>
    </location>
</feature>
<comment type="caution">
    <text evidence="23">The sequence shown here is derived from an EMBL/GenBank/DDBJ whole genome shotgun (WGS) entry which is preliminary data.</text>
</comment>
<evidence type="ECO:0000256" key="1">
    <source>
        <dbReference type="ARBA" id="ARBA00004127"/>
    </source>
</evidence>
<evidence type="ECO:0000256" key="2">
    <source>
        <dbReference type="ARBA" id="ARBA00006024"/>
    </source>
</evidence>
<evidence type="ECO:0000256" key="17">
    <source>
        <dbReference type="ARBA" id="ARBA00023136"/>
    </source>
</evidence>
<dbReference type="CDD" id="cd02094">
    <property type="entry name" value="P-type_ATPase_Cu-like"/>
    <property type="match status" value="1"/>
</dbReference>
<organism evidence="23 24">
    <name type="scientific">Streptococcus caprae</name>
    <dbReference type="NCBI Taxonomy" id="1640501"/>
    <lineage>
        <taxon>Bacteria</taxon>
        <taxon>Bacillati</taxon>
        <taxon>Bacillota</taxon>
        <taxon>Bacilli</taxon>
        <taxon>Lactobacillales</taxon>
        <taxon>Streptococcaceae</taxon>
        <taxon>Streptococcus</taxon>
    </lineage>
</organism>
<evidence type="ECO:0000256" key="16">
    <source>
        <dbReference type="ARBA" id="ARBA00023065"/>
    </source>
</evidence>
<name>A0ABV8CX49_9STRE</name>
<keyword evidence="12" id="KW-0460">Magnesium</keyword>
<evidence type="ECO:0000256" key="20">
    <source>
        <dbReference type="ARBA" id="ARBA00049289"/>
    </source>
</evidence>
<dbReference type="Gene3D" id="3.40.50.1000">
    <property type="entry name" value="HAD superfamily/HAD-like"/>
    <property type="match status" value="1"/>
</dbReference>
<dbReference type="SFLD" id="SFLDF00027">
    <property type="entry name" value="p-type_atpase"/>
    <property type="match status" value="1"/>
</dbReference>
<evidence type="ECO:0000256" key="5">
    <source>
        <dbReference type="ARBA" id="ARBA00022448"/>
    </source>
</evidence>
<keyword evidence="24" id="KW-1185">Reference proteome</keyword>
<evidence type="ECO:0000313" key="23">
    <source>
        <dbReference type="EMBL" id="MFC3928582.1"/>
    </source>
</evidence>
<keyword evidence="10" id="KW-0187">Copper transport</keyword>
<dbReference type="InterPro" id="IPR018303">
    <property type="entry name" value="ATPase_P-typ_P_site"/>
</dbReference>
<feature type="transmembrane region" description="Helical" evidence="21">
    <location>
        <begin position="240"/>
        <end position="261"/>
    </location>
</feature>
<evidence type="ECO:0000256" key="21">
    <source>
        <dbReference type="RuleBase" id="RU362081"/>
    </source>
</evidence>
<dbReference type="PANTHER" id="PTHR43520:SF8">
    <property type="entry name" value="P-TYPE CU(+) TRANSPORTER"/>
    <property type="match status" value="1"/>
</dbReference>
<dbReference type="Pfam" id="PF00403">
    <property type="entry name" value="HMA"/>
    <property type="match status" value="2"/>
</dbReference>
<dbReference type="InterPro" id="IPR036412">
    <property type="entry name" value="HAD-like_sf"/>
</dbReference>
<dbReference type="PRINTS" id="PR00119">
    <property type="entry name" value="CATATPASE"/>
</dbReference>
<dbReference type="PROSITE" id="PS50846">
    <property type="entry name" value="HMA_2"/>
    <property type="match status" value="2"/>
</dbReference>
<evidence type="ECO:0000256" key="14">
    <source>
        <dbReference type="ARBA" id="ARBA00022989"/>
    </source>
</evidence>
<dbReference type="SUPFAM" id="SSF81653">
    <property type="entry name" value="Calcium ATPase, transduction domain A"/>
    <property type="match status" value="1"/>
</dbReference>
<dbReference type="NCBIfam" id="TIGR01494">
    <property type="entry name" value="ATPase_P-type"/>
    <property type="match status" value="1"/>
</dbReference>
<evidence type="ECO:0000256" key="4">
    <source>
        <dbReference type="ARBA" id="ARBA00015102"/>
    </source>
</evidence>
<dbReference type="SUPFAM" id="SSF55008">
    <property type="entry name" value="HMA, heavy metal-associated domain"/>
    <property type="match status" value="2"/>
</dbReference>
<evidence type="ECO:0000256" key="8">
    <source>
        <dbReference type="ARBA" id="ARBA00022737"/>
    </source>
</evidence>
<dbReference type="InterPro" id="IPR027256">
    <property type="entry name" value="P-typ_ATPase_IB"/>
</dbReference>
<evidence type="ECO:0000256" key="12">
    <source>
        <dbReference type="ARBA" id="ARBA00022842"/>
    </source>
</evidence>
<gene>
    <name evidence="23" type="ORF">ACFORF_08415</name>
</gene>
<evidence type="ECO:0000256" key="6">
    <source>
        <dbReference type="ARBA" id="ARBA00022692"/>
    </source>
</evidence>
<proteinExistence type="inferred from homology"/>
<keyword evidence="14 21" id="KW-1133">Transmembrane helix</keyword>
<dbReference type="Pfam" id="PF00122">
    <property type="entry name" value="E1-E2_ATPase"/>
    <property type="match status" value="1"/>
</dbReference>
<evidence type="ECO:0000256" key="7">
    <source>
        <dbReference type="ARBA" id="ARBA00022723"/>
    </source>
</evidence>
<dbReference type="InterPro" id="IPR036163">
    <property type="entry name" value="HMA_dom_sf"/>
</dbReference>
<keyword evidence="8" id="KW-0677">Repeat</keyword>
<dbReference type="Gene3D" id="2.70.150.10">
    <property type="entry name" value="Calcium-transporting ATPase, cytoplasmic transduction domain A"/>
    <property type="match status" value="1"/>
</dbReference>
<comment type="catalytic activity">
    <reaction evidence="20">
        <text>Cu(+)(in) + ATP + H2O = Cu(+)(out) + ADP + phosphate + H(+)</text>
        <dbReference type="Rhea" id="RHEA:25792"/>
        <dbReference type="ChEBI" id="CHEBI:15377"/>
        <dbReference type="ChEBI" id="CHEBI:15378"/>
        <dbReference type="ChEBI" id="CHEBI:30616"/>
        <dbReference type="ChEBI" id="CHEBI:43474"/>
        <dbReference type="ChEBI" id="CHEBI:49552"/>
        <dbReference type="ChEBI" id="CHEBI:456216"/>
        <dbReference type="EC" id="7.2.2.8"/>
    </reaction>
</comment>
<dbReference type="Gene3D" id="3.30.70.100">
    <property type="match status" value="2"/>
</dbReference>
<evidence type="ECO:0000256" key="10">
    <source>
        <dbReference type="ARBA" id="ARBA00022796"/>
    </source>
</evidence>
<keyword evidence="17 21" id="KW-0472">Membrane</keyword>
<dbReference type="Proteomes" id="UP001595807">
    <property type="component" value="Unassembled WGS sequence"/>
</dbReference>
<keyword evidence="9 21" id="KW-0547">Nucleotide-binding</keyword>
<evidence type="ECO:0000256" key="11">
    <source>
        <dbReference type="ARBA" id="ARBA00022840"/>
    </source>
</evidence>
<dbReference type="Gene3D" id="3.40.1110.10">
    <property type="entry name" value="Calcium-transporting ATPase, cytoplasmic domain N"/>
    <property type="match status" value="1"/>
</dbReference>
<dbReference type="PROSITE" id="PS01047">
    <property type="entry name" value="HMA_1"/>
    <property type="match status" value="2"/>
</dbReference>
<evidence type="ECO:0000256" key="19">
    <source>
        <dbReference type="ARBA" id="ARBA00033239"/>
    </source>
</evidence>
<feature type="transmembrane region" description="Helical" evidence="21">
    <location>
        <begin position="161"/>
        <end position="181"/>
    </location>
</feature>
<dbReference type="EMBL" id="JBHRZV010000050">
    <property type="protein sequence ID" value="MFC3928582.1"/>
    <property type="molecule type" value="Genomic_DNA"/>
</dbReference>
<dbReference type="InterPro" id="IPR006122">
    <property type="entry name" value="HMA_Cu_ion-bd"/>
</dbReference>
<dbReference type="InterPro" id="IPR006121">
    <property type="entry name" value="HMA_dom"/>
</dbReference>
<evidence type="ECO:0000256" key="13">
    <source>
        <dbReference type="ARBA" id="ARBA00022967"/>
    </source>
</evidence>
<keyword evidence="7 21" id="KW-0479">Metal-binding</keyword>
<keyword evidence="16" id="KW-0406">Ion transport</keyword>
<dbReference type="EC" id="7.2.2.8" evidence="3"/>
<dbReference type="SUPFAM" id="SSF56784">
    <property type="entry name" value="HAD-like"/>
    <property type="match status" value="1"/>
</dbReference>
<evidence type="ECO:0000256" key="3">
    <source>
        <dbReference type="ARBA" id="ARBA00012517"/>
    </source>
</evidence>
<evidence type="ECO:0000256" key="9">
    <source>
        <dbReference type="ARBA" id="ARBA00022741"/>
    </source>
</evidence>
<dbReference type="InterPro" id="IPR044492">
    <property type="entry name" value="P_typ_ATPase_HD_dom"/>
</dbReference>
<feature type="transmembrane region" description="Helical" evidence="21">
    <location>
        <begin position="768"/>
        <end position="790"/>
    </location>
</feature>
<keyword evidence="15" id="KW-0186">Copper</keyword>
<dbReference type="InterPro" id="IPR017969">
    <property type="entry name" value="Heavy-metal-associated_CS"/>
</dbReference>
<dbReference type="InterPro" id="IPR008250">
    <property type="entry name" value="ATPase_P-typ_transduc_dom_A_sf"/>
</dbReference>
<feature type="transmembrane region" description="Helical" evidence="21">
    <location>
        <begin position="201"/>
        <end position="219"/>
    </location>
</feature>
<accession>A0ABV8CX49</accession>
<dbReference type="InterPro" id="IPR023214">
    <property type="entry name" value="HAD_sf"/>
</dbReference>
<comment type="similarity">
    <text evidence="2 21">Belongs to the cation transport ATPase (P-type) (TC 3.A.3) family. Type IB subfamily.</text>
</comment>
<dbReference type="InterPro" id="IPR023299">
    <property type="entry name" value="ATPase_P-typ_cyto_dom_N"/>
</dbReference>
<dbReference type="PRINTS" id="PR00942">
    <property type="entry name" value="CUATPASEI"/>
</dbReference>
<evidence type="ECO:0000313" key="24">
    <source>
        <dbReference type="Proteomes" id="UP001595807"/>
    </source>
</evidence>
<sequence>MMKEQYQVLGMTCASCAASVEKALQQVEGVREASVNLAREKVTIDFDPERLTFEDLQETVQEAGYDIRSLDSQNKAKIQFAIEGMTCASCAATVERAVQSLDGVSEAVVNLATETLSVTYDKERVDVATIKEGVQASGYKASLKADNQETPAKKESQTAQLWRRFSWSALFTVPLLYIAMGPMLPFGGLPLPHFLHPEHRSLNYALAQILLVLPVVYLGRSFYTKGFKTLFKGHPNMDSLIAVGTTAALLQGLVTTIALGLGSVDHSGAHPDLYFESAGVILTLITLGKYLEAVSKGKTSDAIKHLMGLAPKTARILDNGQEKDIPLEQVQVGQILLVRPGEKIPVDGTITQGSSSIDESMLTGEALPVQKTQGDLVVGGTINKNGSFQFEAQKIGKDTMLSQIIQLVEDAQGSKAPIARLADRVSAVFVPVVMGLAVLAALAWWSLGGQSWQFALSILIAVLVIACPCALGLATPTAIMVGTGKGAEHGILIKSAPALEGLQAVQTVLFDKTGTLTQGRPEVTKLLTYGSLSDREVLALAASAEKGSEHPLAEAIVQKATEQALSLPNMTDFQAVPGHGLVAQVDGQSLYLGNARWMTEQGIELTEAQTDAEKLASSGQTPIFVALGQELIGLIAIADRLKESSRSAIAQLHKMGIETVMMTGDNTTTAQAIARELGIDRVLSEVLPEEKASHVKELQSGDQVVAMVGDGINDAPALAQADVGLAIGSGTDVAIESADVVLVSQDLTTVVTAMKLSKATMRNIKQNLFWAFAYNVIGIPIAMGLLYLFGGPLLNPMLAGAAMSLSSVSVLLNALRLKQFRV</sequence>
<dbReference type="RefSeq" id="WP_380427352.1">
    <property type="nucleotide sequence ID" value="NZ_JBHRZV010000050.1"/>
</dbReference>
<dbReference type="InterPro" id="IPR059000">
    <property type="entry name" value="ATPase_P-type_domA"/>
</dbReference>
<keyword evidence="5" id="KW-0813">Transport</keyword>
<dbReference type="Pfam" id="PF00702">
    <property type="entry name" value="Hydrolase"/>
    <property type="match status" value="1"/>
</dbReference>
<dbReference type="InterPro" id="IPR023298">
    <property type="entry name" value="ATPase_P-typ_TM_dom_sf"/>
</dbReference>
<dbReference type="NCBIfam" id="TIGR00003">
    <property type="entry name" value="copper ion binding protein"/>
    <property type="match status" value="2"/>
</dbReference>
<feature type="domain" description="HMA" evidence="22">
    <location>
        <begin position="2"/>
        <end position="68"/>
    </location>
</feature>
<feature type="transmembrane region" description="Helical" evidence="21">
    <location>
        <begin position="452"/>
        <end position="475"/>
    </location>
</feature>
<comment type="subcellular location">
    <subcellularLocation>
        <location evidence="21">Cell membrane</location>
    </subcellularLocation>
    <subcellularLocation>
        <location evidence="1">Endomembrane system</location>
        <topology evidence="1">Multi-pass membrane protein</topology>
    </subcellularLocation>
</comment>
<keyword evidence="11 21" id="KW-0067">ATP-binding</keyword>
<evidence type="ECO:0000256" key="18">
    <source>
        <dbReference type="ARBA" id="ARBA00029719"/>
    </source>
</evidence>
<evidence type="ECO:0000256" key="15">
    <source>
        <dbReference type="ARBA" id="ARBA00023008"/>
    </source>
</evidence>
<feature type="transmembrane region" description="Helical" evidence="21">
    <location>
        <begin position="273"/>
        <end position="291"/>
    </location>
</feature>
<keyword evidence="21" id="KW-1003">Cell membrane</keyword>
<keyword evidence="6 21" id="KW-0812">Transmembrane</keyword>
<evidence type="ECO:0000259" key="22">
    <source>
        <dbReference type="PROSITE" id="PS50846"/>
    </source>
</evidence>
<reference evidence="24" key="1">
    <citation type="journal article" date="2019" name="Int. J. Syst. Evol. Microbiol.">
        <title>The Global Catalogue of Microorganisms (GCM) 10K type strain sequencing project: providing services to taxonomists for standard genome sequencing and annotation.</title>
        <authorList>
            <consortium name="The Broad Institute Genomics Platform"/>
            <consortium name="The Broad Institute Genome Sequencing Center for Infectious Disease"/>
            <person name="Wu L."/>
            <person name="Ma J."/>
        </authorList>
    </citation>
    <scope>NUCLEOTIDE SEQUENCE [LARGE SCALE GENOMIC DNA]</scope>
    <source>
        <strain evidence="24">CCUG 67170</strain>
    </source>
</reference>
<dbReference type="PANTHER" id="PTHR43520">
    <property type="entry name" value="ATP7, ISOFORM B"/>
    <property type="match status" value="1"/>
</dbReference>
<protein>
    <recommendedName>
        <fullName evidence="4">Copper-exporting P-type ATPase</fullName>
        <ecNumber evidence="3">7.2.2.8</ecNumber>
    </recommendedName>
    <alternativeName>
        <fullName evidence="18">Copper-exporting P-type ATPase A</fullName>
    </alternativeName>
    <alternativeName>
        <fullName evidence="19">Cu(+)-exporting ATPase</fullName>
    </alternativeName>
</protein>
<dbReference type="NCBIfam" id="TIGR01511">
    <property type="entry name" value="ATPase-IB1_Cu"/>
    <property type="match status" value="1"/>
</dbReference>